<gene>
    <name evidence="1" type="ORF">E2562_002893</name>
</gene>
<protein>
    <submittedName>
        <fullName evidence="1">Uncharacterized protein</fullName>
    </submittedName>
</protein>
<evidence type="ECO:0000313" key="1">
    <source>
        <dbReference type="EMBL" id="KAF0910428.1"/>
    </source>
</evidence>
<name>A0A6G1DCS3_9ORYZ</name>
<dbReference type="Proteomes" id="UP000479710">
    <property type="component" value="Unassembled WGS sequence"/>
</dbReference>
<evidence type="ECO:0000313" key="2">
    <source>
        <dbReference type="Proteomes" id="UP000479710"/>
    </source>
</evidence>
<organism evidence="1 2">
    <name type="scientific">Oryza meyeriana var. granulata</name>
    <dbReference type="NCBI Taxonomy" id="110450"/>
    <lineage>
        <taxon>Eukaryota</taxon>
        <taxon>Viridiplantae</taxon>
        <taxon>Streptophyta</taxon>
        <taxon>Embryophyta</taxon>
        <taxon>Tracheophyta</taxon>
        <taxon>Spermatophyta</taxon>
        <taxon>Magnoliopsida</taxon>
        <taxon>Liliopsida</taxon>
        <taxon>Poales</taxon>
        <taxon>Poaceae</taxon>
        <taxon>BOP clade</taxon>
        <taxon>Oryzoideae</taxon>
        <taxon>Oryzeae</taxon>
        <taxon>Oryzinae</taxon>
        <taxon>Oryza</taxon>
        <taxon>Oryza meyeriana</taxon>
    </lineage>
</organism>
<sequence>MATRGRRRIQIPAAHLCLMTSRSGILVLADAGPWEEGLDAVTGNVGILARWQRERALLTRSR</sequence>
<dbReference type="AlphaFoldDB" id="A0A6G1DCS3"/>
<keyword evidence="2" id="KW-1185">Reference proteome</keyword>
<comment type="caution">
    <text evidence="1">The sequence shown here is derived from an EMBL/GenBank/DDBJ whole genome shotgun (WGS) entry which is preliminary data.</text>
</comment>
<accession>A0A6G1DCS3</accession>
<proteinExistence type="predicted"/>
<reference evidence="1 2" key="1">
    <citation type="submission" date="2019-11" db="EMBL/GenBank/DDBJ databases">
        <title>Whole genome sequence of Oryza granulata.</title>
        <authorList>
            <person name="Li W."/>
        </authorList>
    </citation>
    <scope>NUCLEOTIDE SEQUENCE [LARGE SCALE GENOMIC DNA]</scope>
    <source>
        <strain evidence="2">cv. Menghai</strain>
        <tissue evidence="1">Leaf</tissue>
    </source>
</reference>
<dbReference type="EMBL" id="SPHZ02000006">
    <property type="protein sequence ID" value="KAF0910428.1"/>
    <property type="molecule type" value="Genomic_DNA"/>
</dbReference>